<dbReference type="Proteomes" id="UP001208567">
    <property type="component" value="Unassembled WGS sequence"/>
</dbReference>
<reference evidence="8 9" key="1">
    <citation type="journal article" date="2024" name="Int. J. Syst. Evol. Microbiol.">
        <title>Clostridium omnivorum sp. nov., isolated from anoxic soil under the treatment of reductive soil disinfestation.</title>
        <authorList>
            <person name="Ueki A."/>
            <person name="Tonouchi A."/>
            <person name="Kaku N."/>
            <person name="Honma S."/>
            <person name="Ueki K."/>
        </authorList>
    </citation>
    <scope>NUCLEOTIDE SEQUENCE [LARGE SCALE GENOMIC DNA]</scope>
    <source>
        <strain evidence="8 9">E14</strain>
    </source>
</reference>
<dbReference type="Pfam" id="PF10502">
    <property type="entry name" value="Peptidase_S26"/>
    <property type="match status" value="1"/>
</dbReference>
<keyword evidence="6" id="KW-1133">Transmembrane helix</keyword>
<evidence type="ECO:0000256" key="5">
    <source>
        <dbReference type="ARBA" id="ARBA00022801"/>
    </source>
</evidence>
<keyword evidence="6" id="KW-0812">Transmembrane</keyword>
<dbReference type="InterPro" id="IPR019533">
    <property type="entry name" value="Peptidase_S26"/>
</dbReference>
<evidence type="ECO:0000256" key="6">
    <source>
        <dbReference type="RuleBase" id="RU362042"/>
    </source>
</evidence>
<dbReference type="PROSITE" id="PS00761">
    <property type="entry name" value="SPASE_I_3"/>
    <property type="match status" value="1"/>
</dbReference>
<dbReference type="Gene3D" id="2.10.109.10">
    <property type="entry name" value="Umud Fragment, subunit A"/>
    <property type="match status" value="1"/>
</dbReference>
<keyword evidence="5 6" id="KW-0378">Hydrolase</keyword>
<dbReference type="InterPro" id="IPR036286">
    <property type="entry name" value="LexA/Signal_pep-like_sf"/>
</dbReference>
<dbReference type="SUPFAM" id="SSF51306">
    <property type="entry name" value="LexA/Signal peptidase"/>
    <property type="match status" value="1"/>
</dbReference>
<dbReference type="PANTHER" id="PTHR43390:SF1">
    <property type="entry name" value="CHLOROPLAST PROCESSING PEPTIDASE"/>
    <property type="match status" value="1"/>
</dbReference>
<comment type="catalytic activity">
    <reaction evidence="1 6">
        <text>Cleavage of hydrophobic, N-terminal signal or leader sequences from secreted and periplasmic proteins.</text>
        <dbReference type="EC" id="3.4.21.89"/>
    </reaction>
</comment>
<evidence type="ECO:0000256" key="2">
    <source>
        <dbReference type="ARBA" id="ARBA00004401"/>
    </source>
</evidence>
<name>A0ABQ5N362_9CLOT</name>
<dbReference type="InterPro" id="IPR000223">
    <property type="entry name" value="Pept_S26A_signal_pept_1"/>
</dbReference>
<dbReference type="CDD" id="cd06530">
    <property type="entry name" value="S26_SPase_I"/>
    <property type="match status" value="1"/>
</dbReference>
<dbReference type="PRINTS" id="PR00727">
    <property type="entry name" value="LEADERPTASE"/>
</dbReference>
<evidence type="ECO:0000256" key="1">
    <source>
        <dbReference type="ARBA" id="ARBA00000677"/>
    </source>
</evidence>
<comment type="subcellular location">
    <subcellularLocation>
        <location evidence="2">Cell membrane</location>
        <topology evidence="2">Single-pass type II membrane protein</topology>
    </subcellularLocation>
    <subcellularLocation>
        <location evidence="6">Membrane</location>
        <topology evidence="6">Single-pass type II membrane protein</topology>
    </subcellularLocation>
</comment>
<keyword evidence="9" id="KW-1185">Reference proteome</keyword>
<feature type="transmembrane region" description="Helical" evidence="6">
    <location>
        <begin position="12"/>
        <end position="35"/>
    </location>
</feature>
<dbReference type="EMBL" id="BRXR01000001">
    <property type="protein sequence ID" value="GLC29621.1"/>
    <property type="molecule type" value="Genomic_DNA"/>
</dbReference>
<accession>A0ABQ5N362</accession>
<dbReference type="EC" id="3.4.21.89" evidence="4 6"/>
<dbReference type="InterPro" id="IPR019758">
    <property type="entry name" value="Pept_S26A_signal_pept_1_CS"/>
</dbReference>
<evidence type="ECO:0000259" key="7">
    <source>
        <dbReference type="Pfam" id="PF10502"/>
    </source>
</evidence>
<evidence type="ECO:0000256" key="4">
    <source>
        <dbReference type="ARBA" id="ARBA00013208"/>
    </source>
</evidence>
<sequence length="172" mass="19580">MNFAKKFFMDWIIPILVAFVIAALINKFLFFNIVVPTGSMYPTIKPGDRIVVTRIHNVNSLKRGDIVVFYSNELSDTLIKRLIGLPKDVVDIREDGSVYVNGTKLDEPYIMNNGGKTGKYTVPEGQYFFLGDNRSNSKDSRYWEKSSFIAAKDIKGKGRFIMFPFSRFGALK</sequence>
<dbReference type="NCBIfam" id="TIGR02227">
    <property type="entry name" value="sigpep_I_bact"/>
    <property type="match status" value="1"/>
</dbReference>
<protein>
    <recommendedName>
        <fullName evidence="4 6">Signal peptidase I</fullName>
        <ecNumber evidence="4 6">3.4.21.89</ecNumber>
    </recommendedName>
</protein>
<proteinExistence type="inferred from homology"/>
<evidence type="ECO:0000313" key="8">
    <source>
        <dbReference type="EMBL" id="GLC29621.1"/>
    </source>
</evidence>
<keyword evidence="6" id="KW-0472">Membrane</keyword>
<organism evidence="8 9">
    <name type="scientific">Clostridium omnivorum</name>
    <dbReference type="NCBI Taxonomy" id="1604902"/>
    <lineage>
        <taxon>Bacteria</taxon>
        <taxon>Bacillati</taxon>
        <taxon>Bacillota</taxon>
        <taxon>Clostridia</taxon>
        <taxon>Eubacteriales</taxon>
        <taxon>Clostridiaceae</taxon>
        <taxon>Clostridium</taxon>
    </lineage>
</organism>
<comment type="similarity">
    <text evidence="3 6">Belongs to the peptidase S26 family.</text>
</comment>
<feature type="domain" description="Peptidase S26" evidence="7">
    <location>
        <begin position="9"/>
        <end position="162"/>
    </location>
</feature>
<evidence type="ECO:0000313" key="9">
    <source>
        <dbReference type="Proteomes" id="UP001208567"/>
    </source>
</evidence>
<gene>
    <name evidence="8" type="ORF">bsdE14_10310</name>
</gene>
<keyword evidence="6" id="KW-0645">Protease</keyword>
<comment type="caution">
    <text evidence="8">The sequence shown here is derived from an EMBL/GenBank/DDBJ whole genome shotgun (WGS) entry which is preliminary data.</text>
</comment>
<evidence type="ECO:0000256" key="3">
    <source>
        <dbReference type="ARBA" id="ARBA00009370"/>
    </source>
</evidence>
<dbReference type="PANTHER" id="PTHR43390">
    <property type="entry name" value="SIGNAL PEPTIDASE I"/>
    <property type="match status" value="1"/>
</dbReference>